<gene>
    <name evidence="1" type="ORF">NIES592_05850</name>
</gene>
<evidence type="ECO:0000313" key="1">
    <source>
        <dbReference type="EMBL" id="OKH15606.1"/>
    </source>
</evidence>
<evidence type="ECO:0000313" key="2">
    <source>
        <dbReference type="Proteomes" id="UP000186391"/>
    </source>
</evidence>
<accession>A0A1U7H3B6</accession>
<dbReference type="RefSeq" id="WP_073555184.1">
    <property type="nucleotide sequence ID" value="NZ_MRCA01000002.1"/>
</dbReference>
<dbReference type="AlphaFoldDB" id="A0A1U7H3B6"/>
<keyword evidence="2" id="KW-1185">Reference proteome</keyword>
<protein>
    <submittedName>
        <fullName evidence="1">Uncharacterized protein</fullName>
    </submittedName>
</protein>
<reference evidence="1 2" key="1">
    <citation type="submission" date="2016-11" db="EMBL/GenBank/DDBJ databases">
        <title>Draft Genome Sequences of Nine Cyanobacterial Strains from Diverse Habitats.</title>
        <authorList>
            <person name="Zhu T."/>
            <person name="Hou S."/>
            <person name="Lu X."/>
            <person name="Hess W.R."/>
        </authorList>
    </citation>
    <scope>NUCLEOTIDE SEQUENCE [LARGE SCALE GENOMIC DNA]</scope>
    <source>
        <strain evidence="1 2">NIES-592</strain>
    </source>
</reference>
<sequence>MPLIRLLVEVGEEVNLIILLFSFCVTDVAAARGGCFAGGTAILTIEGYKAIEQLDQSDRINKGIVLTVVVL</sequence>
<dbReference type="Proteomes" id="UP000186391">
    <property type="component" value="Unassembled WGS sequence"/>
</dbReference>
<dbReference type="EMBL" id="MRCA01000002">
    <property type="protein sequence ID" value="OKH15606.1"/>
    <property type="molecule type" value="Genomic_DNA"/>
</dbReference>
<proteinExistence type="predicted"/>
<name>A0A1U7H3B6_9CYAN</name>
<organism evidence="1 2">
    <name type="scientific">Fischerella major NIES-592</name>
    <dbReference type="NCBI Taxonomy" id="210994"/>
    <lineage>
        <taxon>Bacteria</taxon>
        <taxon>Bacillati</taxon>
        <taxon>Cyanobacteriota</taxon>
        <taxon>Cyanophyceae</taxon>
        <taxon>Nostocales</taxon>
        <taxon>Hapalosiphonaceae</taxon>
        <taxon>Fischerella</taxon>
    </lineage>
</organism>
<comment type="caution">
    <text evidence="1">The sequence shown here is derived from an EMBL/GenBank/DDBJ whole genome shotgun (WGS) entry which is preliminary data.</text>
</comment>